<reference evidence="1" key="1">
    <citation type="submission" date="2018-05" db="EMBL/GenBank/DDBJ databases">
        <authorList>
            <person name="Lanie J.A."/>
            <person name="Ng W.-L."/>
            <person name="Kazmierczak K.M."/>
            <person name="Andrzejewski T.M."/>
            <person name="Davidsen T.M."/>
            <person name="Wayne K.J."/>
            <person name="Tettelin H."/>
            <person name="Glass J.I."/>
            <person name="Rusch D."/>
            <person name="Podicherti R."/>
            <person name="Tsui H.-C.T."/>
            <person name="Winkler M.E."/>
        </authorList>
    </citation>
    <scope>NUCLEOTIDE SEQUENCE</scope>
</reference>
<protein>
    <recommendedName>
        <fullName evidence="2">DUF1552 domain-containing protein</fullName>
    </recommendedName>
</protein>
<dbReference type="InterPro" id="IPR011447">
    <property type="entry name" value="DUF1552"/>
</dbReference>
<evidence type="ECO:0000313" key="1">
    <source>
        <dbReference type="EMBL" id="SVA88216.1"/>
    </source>
</evidence>
<dbReference type="EMBL" id="UINC01021190">
    <property type="protein sequence ID" value="SVA88216.1"/>
    <property type="molecule type" value="Genomic_DNA"/>
</dbReference>
<dbReference type="InterPro" id="IPR006311">
    <property type="entry name" value="TAT_signal"/>
</dbReference>
<dbReference type="Pfam" id="PF07586">
    <property type="entry name" value="HXXSHH"/>
    <property type="match status" value="1"/>
</dbReference>
<name>A0A381ZG02_9ZZZZ</name>
<accession>A0A381ZG02</accession>
<sequence>MEFITGKQIHRREFLRGMGATVALPFLDAMVPAGRLGARQARAADPTRLVAIESVHGAAGSNDWGATQHLWAPANVGRNFELTPSALLPLDEWRDYLTIVSNTDVRMAEAFEAPEIGGDHFRSSAVFLTQQHPKQTESSDVYVGTSLDQIYANRFGQDTPIPSLQLCIENVDQAGG</sequence>
<gene>
    <name evidence="1" type="ORF">METZ01_LOCUS141070</name>
</gene>
<dbReference type="AlphaFoldDB" id="A0A381ZG02"/>
<organism evidence="1">
    <name type="scientific">marine metagenome</name>
    <dbReference type="NCBI Taxonomy" id="408172"/>
    <lineage>
        <taxon>unclassified sequences</taxon>
        <taxon>metagenomes</taxon>
        <taxon>ecological metagenomes</taxon>
    </lineage>
</organism>
<dbReference type="PROSITE" id="PS51318">
    <property type="entry name" value="TAT"/>
    <property type="match status" value="1"/>
</dbReference>
<feature type="non-terminal residue" evidence="1">
    <location>
        <position position="176"/>
    </location>
</feature>
<proteinExistence type="predicted"/>
<evidence type="ECO:0008006" key="2">
    <source>
        <dbReference type="Google" id="ProtNLM"/>
    </source>
</evidence>